<dbReference type="Gene3D" id="2.160.20.60">
    <property type="entry name" value="Glutamate synthase, alpha subunit, C-terminal domain"/>
    <property type="match status" value="1"/>
</dbReference>
<dbReference type="CDD" id="cd02808">
    <property type="entry name" value="GltS_FMN"/>
    <property type="match status" value="1"/>
</dbReference>
<dbReference type="Pfam" id="PF00310">
    <property type="entry name" value="GATase_2"/>
    <property type="match status" value="1"/>
</dbReference>
<comment type="cofactor">
    <cofactor evidence="2">
        <name>[3Fe-4S] cluster</name>
        <dbReference type="ChEBI" id="CHEBI:21137"/>
    </cofactor>
</comment>
<keyword evidence="4" id="KW-0028">Amino-acid biosynthesis</keyword>
<dbReference type="SUPFAM" id="SSF69336">
    <property type="entry name" value="Alpha subunit of glutamate synthase, C-terminal domain"/>
    <property type="match status" value="1"/>
</dbReference>
<accession>A0ABW5QSG0</accession>
<evidence type="ECO:0000256" key="12">
    <source>
        <dbReference type="ARBA" id="ARBA00023164"/>
    </source>
</evidence>
<evidence type="ECO:0000256" key="10">
    <source>
        <dbReference type="ARBA" id="ARBA00023004"/>
    </source>
</evidence>
<dbReference type="InterPro" id="IPR002932">
    <property type="entry name" value="Glu_synthdom"/>
</dbReference>
<keyword evidence="9 17" id="KW-0560">Oxidoreductase</keyword>
<evidence type="ECO:0000256" key="14">
    <source>
        <dbReference type="ARBA" id="ARBA00029440"/>
    </source>
</evidence>
<evidence type="ECO:0000256" key="8">
    <source>
        <dbReference type="ARBA" id="ARBA00022962"/>
    </source>
</evidence>
<gene>
    <name evidence="17" type="primary">gltB</name>
    <name evidence="17" type="ORF">ACFSW5_03375</name>
</gene>
<evidence type="ECO:0000256" key="2">
    <source>
        <dbReference type="ARBA" id="ARBA00001927"/>
    </source>
</evidence>
<keyword evidence="6" id="KW-0288">FMN</keyword>
<dbReference type="PANTHER" id="PTHR11938">
    <property type="entry name" value="FAD NADPH DEHYDROGENASE/OXIDOREDUCTASE"/>
    <property type="match status" value="1"/>
</dbReference>
<dbReference type="SUPFAM" id="SSF56235">
    <property type="entry name" value="N-terminal nucleophile aminohydrolases (Ntn hydrolases)"/>
    <property type="match status" value="1"/>
</dbReference>
<keyword evidence="10" id="KW-0408">Iron</keyword>
<evidence type="ECO:0000256" key="7">
    <source>
        <dbReference type="ARBA" id="ARBA00022723"/>
    </source>
</evidence>
<comment type="similarity">
    <text evidence="3">Belongs to the glutamate synthase family.</text>
</comment>
<dbReference type="CDD" id="cd00982">
    <property type="entry name" value="gltB_C"/>
    <property type="match status" value="1"/>
</dbReference>
<dbReference type="Gene3D" id="3.20.20.70">
    <property type="entry name" value="Aldolase class I"/>
    <property type="match status" value="2"/>
</dbReference>
<dbReference type="Gene3D" id="3.60.20.10">
    <property type="entry name" value="Glutamine Phosphoribosylpyrophosphate, subunit 1, domain 1"/>
    <property type="match status" value="1"/>
</dbReference>
<dbReference type="InterPro" id="IPR050711">
    <property type="entry name" value="ET-N_metabolism_enzyme"/>
</dbReference>
<evidence type="ECO:0000256" key="15">
    <source>
        <dbReference type="SAM" id="MobiDB-lite"/>
    </source>
</evidence>
<dbReference type="InterPro" id="IPR013785">
    <property type="entry name" value="Aldolase_TIM"/>
</dbReference>
<dbReference type="InterPro" id="IPR002489">
    <property type="entry name" value="Glu_synth_asu_C"/>
</dbReference>
<keyword evidence="18" id="KW-1185">Reference proteome</keyword>
<evidence type="ECO:0000256" key="13">
    <source>
        <dbReference type="ARBA" id="ARBA00023291"/>
    </source>
</evidence>
<dbReference type="Pfam" id="PF04898">
    <property type="entry name" value="Glu_syn_central"/>
    <property type="match status" value="1"/>
</dbReference>
<reference evidence="18" key="1">
    <citation type="journal article" date="2019" name="Int. J. Syst. Evol. Microbiol.">
        <title>The Global Catalogue of Microorganisms (GCM) 10K type strain sequencing project: providing services to taxonomists for standard genome sequencing and annotation.</title>
        <authorList>
            <consortium name="The Broad Institute Genomics Platform"/>
            <consortium name="The Broad Institute Genome Sequencing Center for Infectious Disease"/>
            <person name="Wu L."/>
            <person name="Ma J."/>
        </authorList>
    </citation>
    <scope>NUCLEOTIDE SEQUENCE [LARGE SCALE GENOMIC DNA]</scope>
    <source>
        <strain evidence="18">TISTR 1827</strain>
    </source>
</reference>
<keyword evidence="7" id="KW-0479">Metal-binding</keyword>
<dbReference type="InterPro" id="IPR017932">
    <property type="entry name" value="GATase_2_dom"/>
</dbReference>
<dbReference type="Proteomes" id="UP001597493">
    <property type="component" value="Unassembled WGS sequence"/>
</dbReference>
<dbReference type="Pfam" id="PF01493">
    <property type="entry name" value="GXGXG"/>
    <property type="match status" value="1"/>
</dbReference>
<organism evidence="17 18">
    <name type="scientific">Paenibacillus thailandensis</name>
    <dbReference type="NCBI Taxonomy" id="393250"/>
    <lineage>
        <taxon>Bacteria</taxon>
        <taxon>Bacillati</taxon>
        <taxon>Bacillota</taxon>
        <taxon>Bacilli</taxon>
        <taxon>Bacillales</taxon>
        <taxon>Paenibacillaceae</taxon>
        <taxon>Paenibacillus</taxon>
    </lineage>
</organism>
<dbReference type="InterPro" id="IPR006982">
    <property type="entry name" value="Glu_synth_centr_N"/>
</dbReference>
<dbReference type="PROSITE" id="PS51278">
    <property type="entry name" value="GATASE_TYPE_2"/>
    <property type="match status" value="1"/>
</dbReference>
<dbReference type="EMBL" id="JBHUMY010000001">
    <property type="protein sequence ID" value="MFD2659302.1"/>
    <property type="molecule type" value="Genomic_DNA"/>
</dbReference>
<dbReference type="InterPro" id="IPR029055">
    <property type="entry name" value="Ntn_hydrolases_N"/>
</dbReference>
<dbReference type="EC" id="1.4.1.13" evidence="17"/>
<keyword evidence="5" id="KW-0285">Flavoprotein</keyword>
<keyword evidence="13" id="KW-0003">3Fe-4S</keyword>
<feature type="domain" description="Glutamine amidotransferase type-2" evidence="16">
    <location>
        <begin position="24"/>
        <end position="423"/>
    </location>
</feature>
<evidence type="ECO:0000256" key="4">
    <source>
        <dbReference type="ARBA" id="ARBA00022605"/>
    </source>
</evidence>
<evidence type="ECO:0000259" key="16">
    <source>
        <dbReference type="PROSITE" id="PS51278"/>
    </source>
</evidence>
<dbReference type="Pfam" id="PF01645">
    <property type="entry name" value="Glu_synthase"/>
    <property type="match status" value="1"/>
</dbReference>
<evidence type="ECO:0000256" key="11">
    <source>
        <dbReference type="ARBA" id="ARBA00023014"/>
    </source>
</evidence>
<sequence length="1533" mass="169298">MNENIMGLPPKQGLYDPQYEKDACGMGFVANIKGKKSHNIIRQALTLLENMEHRGGQGSEPNTGDGAGILLQIPHAFFARELKKEGISLPEEGAYAVGMLFLPLEEELRAPMERELEKIVAEEGQTVIGWRTVPTNDEKLGESALAVKPYVRQVFIGRNAALADYLAFERKLYVIRKRAELAIRYSGRPGGDKFYFSSLSSRKIVYKGMLTTEQVRSFYTELNDESVVTAMALVHSRFSTNTFPSWERAHPFHYLIHNGEINTLRGNINWMHARQTLFATELFGDDLEKIKPIINPDGSDTAMADNVLEFLHLSGRSLPHVAMMMVPEPWNNDDRMSEERKAFYEYHSTLMEPWDGPAAMGFTDGVQIGAILDRNGLRPARYYVTKDDHIILGSEAGTVDIPPEDILYKDRLRPGRMLLVDTALGRIISDEEVKAQIAAEHPYREWLDEHLVDLDDLPEANELPEPDHDSVQTRQQAFGYTFEDLRKVLEPMALTGQEPVGSMGYDAPLAVLSDRPQRLYNYFKQQFAQVTNPPIDAIREEIITSTYTTVGPERNLLNPEPESCRHVRLETPILSNEQFAKLRHIHRPGFKSITLPIFFNASEGEAGLKAALEQMFEAADRVIAKGHNILILSDRGIDKENAAIPALLAVSSLHHHLIRQGTRTKVSLLLESGEPREVHHYALLLGYGVSAVNPYLAFETLDDMIKQGLLRGVTHEKAVKNYIKAATKGVVKILSKMGISTIQSYRGAQIFEAVGLNSELVDKYFTWTPTRIGGIGLEAIAEETLRHHNRAFAEQEGKVKELDSGGDYQWRKEGEDHLFSPQTIHTLQMASRKNDYGLYKKFSSLVQGEDKKYLTLRSLLQFKTDRQPVPIEEVESVEEIVKRFKTGAMSFGSISKEAHESLAIAMNRLGGKSNTGEGGEDPARFIPDANGDSRRSAIKQVASGRFGVTSNYLVNADEIQIKLAQGAKPGEGGQLPGRKVYPWVAEVRGSTPGVGLISPPPHHDIYSIEDLAELIHDLKNANPRARINVKLVAGVGVGTIAAGVAKARADVIMISGYDGGTGASPMGSIRHAGLPWELGLAETHQTLMLNNLRDRVMIETDGKMMTGRDVAIAALLGAEEYGFSTAPLIVLGCVMMRVCQLDTCPVGVATQNPELRKKFMGDPSHVVNYLKFIAEELREIMAELGFRTINEMVGRVDILETKHLISHYKAKGLDLTGLLYEPEMNRNKARYKVQEQNHGLEESLDVQELVPAAKPALESGEKVRGTWPIRNTNRVVGTVLGSEVTRRYGAQGLPEDTISFHFVGTAGQSFGAFVPKGITLSLEGDSNDYVGKGLSGGKLIIAPSPKATFAAEENVIIGNTAFYGATSGEAYIRGIAGERFAVRNSGANVVVEGVGDHGCEYMTGGRVVILGGTGRNFGAGMSGGIAYVLDEAGDFVNRCNLEMVLLERVTEEKDLAELRSMIERHALYTESSVASRVLNEWEGVAGKFVKVIPKDYKKMLEHIHKAEEKGLQGDAALLEAFESSMKELARTGS</sequence>
<evidence type="ECO:0000256" key="1">
    <source>
        <dbReference type="ARBA" id="ARBA00001917"/>
    </source>
</evidence>
<dbReference type="RefSeq" id="WP_379269773.1">
    <property type="nucleotide sequence ID" value="NZ_JBHUGT010000033.1"/>
</dbReference>
<dbReference type="PANTHER" id="PTHR11938:SF133">
    <property type="entry name" value="GLUTAMATE SYNTHASE (NADH)"/>
    <property type="match status" value="1"/>
</dbReference>
<keyword evidence="12" id="KW-0314">Glutamate biosynthesis</keyword>
<evidence type="ECO:0000256" key="5">
    <source>
        <dbReference type="ARBA" id="ARBA00022630"/>
    </source>
</evidence>
<comment type="cofactor">
    <cofactor evidence="1">
        <name>FMN</name>
        <dbReference type="ChEBI" id="CHEBI:58210"/>
    </cofactor>
</comment>
<dbReference type="InterPro" id="IPR036485">
    <property type="entry name" value="Glu_synth_asu_C_sf"/>
</dbReference>
<evidence type="ECO:0000256" key="6">
    <source>
        <dbReference type="ARBA" id="ARBA00022643"/>
    </source>
</evidence>
<comment type="pathway">
    <text evidence="14">Amino-acid biosynthesis.</text>
</comment>
<protein>
    <submittedName>
        <fullName evidence="17">Glutamate synthase large subunit</fullName>
        <ecNumber evidence="17">1.4.1.13</ecNumber>
    </submittedName>
</protein>
<dbReference type="CDD" id="cd00713">
    <property type="entry name" value="GltS"/>
    <property type="match status" value="1"/>
</dbReference>
<keyword evidence="11" id="KW-0411">Iron-sulfur</keyword>
<dbReference type="SUPFAM" id="SSF51395">
    <property type="entry name" value="FMN-linked oxidoreductases"/>
    <property type="match status" value="1"/>
</dbReference>
<dbReference type="GO" id="GO:0004355">
    <property type="term" value="F:glutamate synthase (NADPH) activity"/>
    <property type="evidence" value="ECO:0007669"/>
    <property type="project" value="UniProtKB-EC"/>
</dbReference>
<dbReference type="NCBIfam" id="NF008730">
    <property type="entry name" value="PRK11750.1"/>
    <property type="match status" value="1"/>
</dbReference>
<evidence type="ECO:0000256" key="9">
    <source>
        <dbReference type="ARBA" id="ARBA00023002"/>
    </source>
</evidence>
<keyword evidence="8" id="KW-0315">Glutamine amidotransferase</keyword>
<evidence type="ECO:0000256" key="3">
    <source>
        <dbReference type="ARBA" id="ARBA00009716"/>
    </source>
</evidence>
<proteinExistence type="inferred from homology"/>
<feature type="region of interest" description="Disordered" evidence="15">
    <location>
        <begin position="911"/>
        <end position="931"/>
    </location>
</feature>
<comment type="caution">
    <text evidence="17">The sequence shown here is derived from an EMBL/GenBank/DDBJ whole genome shotgun (WGS) entry which is preliminary data.</text>
</comment>
<evidence type="ECO:0000313" key="17">
    <source>
        <dbReference type="EMBL" id="MFD2659302.1"/>
    </source>
</evidence>
<name>A0ABW5QSG0_9BACL</name>
<evidence type="ECO:0000313" key="18">
    <source>
        <dbReference type="Proteomes" id="UP001597493"/>
    </source>
</evidence>